<reference evidence="8 9" key="1">
    <citation type="submission" date="2024-04" db="EMBL/GenBank/DDBJ databases">
        <title>Genome sequencing and metabolic network reconstruction of aminoacids and betaine degradation by Anoxynatronum sibiricum.</title>
        <authorList>
            <person name="Detkova E.N."/>
            <person name="Boltjanskaja Y.V."/>
            <person name="Mardanov A.V."/>
            <person name="Kevbrin V."/>
        </authorList>
    </citation>
    <scope>NUCLEOTIDE SEQUENCE [LARGE SCALE GENOMIC DNA]</scope>
    <source>
        <strain evidence="8 9">Z-7981</strain>
    </source>
</reference>
<dbReference type="HAMAP" id="MF_00479">
    <property type="entry name" value="RsxG_RnfG"/>
    <property type="match status" value="1"/>
</dbReference>
<keyword evidence="9" id="KW-1185">Reference proteome</keyword>
<comment type="similarity">
    <text evidence="6">Belongs to the RnfG family.</text>
</comment>
<comment type="subunit">
    <text evidence="6">The complex is composed of six subunits: RnfA, RnfB, RnfC, RnfD, RnfE and RnfG.</text>
</comment>
<protein>
    <recommendedName>
        <fullName evidence="6">Ion-translocating oxidoreductase complex subunit G</fullName>
        <ecNumber evidence="6">7.-.-.-</ecNumber>
    </recommendedName>
    <alternativeName>
        <fullName evidence="6">Rnf electron transport complex subunit G</fullName>
    </alternativeName>
</protein>
<comment type="function">
    <text evidence="6">Part of a membrane-bound complex that couples electron transfer with translocation of ions across the membrane.</text>
</comment>
<dbReference type="Pfam" id="PF04205">
    <property type="entry name" value="FMN_bind"/>
    <property type="match status" value="1"/>
</dbReference>
<comment type="caution">
    <text evidence="8">The sequence shown here is derived from an EMBL/GenBank/DDBJ whole genome shotgun (WGS) entry which is preliminary data.</text>
</comment>
<evidence type="ECO:0000256" key="4">
    <source>
        <dbReference type="ARBA" id="ARBA00022643"/>
    </source>
</evidence>
<organism evidence="8 9">
    <name type="scientific">Anoxynatronum sibiricum</name>
    <dbReference type="NCBI Taxonomy" id="210623"/>
    <lineage>
        <taxon>Bacteria</taxon>
        <taxon>Bacillati</taxon>
        <taxon>Bacillota</taxon>
        <taxon>Clostridia</taxon>
        <taxon>Eubacteriales</taxon>
        <taxon>Clostridiaceae</taxon>
        <taxon>Anoxynatronum</taxon>
    </lineage>
</organism>
<evidence type="ECO:0000313" key="8">
    <source>
        <dbReference type="EMBL" id="MEN1762072.1"/>
    </source>
</evidence>
<evidence type="ECO:0000256" key="6">
    <source>
        <dbReference type="HAMAP-Rule" id="MF_00479"/>
    </source>
</evidence>
<feature type="modified residue" description="FMN phosphoryl threonine" evidence="6">
    <location>
        <position position="154"/>
    </location>
</feature>
<keyword evidence="5 6" id="KW-0249">Electron transport</keyword>
<keyword evidence="6" id="KW-0812">Transmembrane</keyword>
<dbReference type="PANTHER" id="PTHR36118:SF1">
    <property type="entry name" value="ION-TRANSLOCATING OXIDOREDUCTASE COMPLEX SUBUNIT G"/>
    <property type="match status" value="1"/>
</dbReference>
<evidence type="ECO:0000313" key="9">
    <source>
        <dbReference type="Proteomes" id="UP001407405"/>
    </source>
</evidence>
<dbReference type="PIRSF" id="PIRSF006091">
    <property type="entry name" value="E_trnsport_RnfG"/>
    <property type="match status" value="1"/>
</dbReference>
<dbReference type="Proteomes" id="UP001407405">
    <property type="component" value="Unassembled WGS sequence"/>
</dbReference>
<keyword evidence="3 6" id="KW-0285">Flavoprotein</keyword>
<dbReference type="RefSeq" id="WP_343187352.1">
    <property type="nucleotide sequence ID" value="NZ_JBCITM010000027.1"/>
</dbReference>
<keyword evidence="6" id="KW-1003">Cell membrane</keyword>
<dbReference type="EMBL" id="JBCITM010000027">
    <property type="protein sequence ID" value="MEN1762072.1"/>
    <property type="molecule type" value="Genomic_DNA"/>
</dbReference>
<dbReference type="SMART" id="SM00900">
    <property type="entry name" value="FMN_bind"/>
    <property type="match status" value="1"/>
</dbReference>
<keyword evidence="4 6" id="KW-0288">FMN</keyword>
<proteinExistence type="inferred from homology"/>
<evidence type="ECO:0000256" key="1">
    <source>
        <dbReference type="ARBA" id="ARBA00022448"/>
    </source>
</evidence>
<accession>A0ABU9VY22</accession>
<evidence type="ECO:0000256" key="2">
    <source>
        <dbReference type="ARBA" id="ARBA00022553"/>
    </source>
</evidence>
<keyword evidence="6" id="KW-1133">Transmembrane helix</keyword>
<evidence type="ECO:0000256" key="3">
    <source>
        <dbReference type="ARBA" id="ARBA00022630"/>
    </source>
</evidence>
<name>A0ABU9VY22_9CLOT</name>
<gene>
    <name evidence="6" type="primary">rnfG</name>
    <name evidence="8" type="ORF">AAIG11_16405</name>
</gene>
<keyword evidence="2 6" id="KW-0597">Phosphoprotein</keyword>
<keyword evidence="6" id="KW-1278">Translocase</keyword>
<keyword evidence="6" id="KW-0472">Membrane</keyword>
<dbReference type="PANTHER" id="PTHR36118">
    <property type="entry name" value="ION-TRANSLOCATING OXIDOREDUCTASE COMPLEX SUBUNIT G"/>
    <property type="match status" value="1"/>
</dbReference>
<evidence type="ECO:0000259" key="7">
    <source>
        <dbReference type="SMART" id="SM00900"/>
    </source>
</evidence>
<comment type="subcellular location">
    <subcellularLocation>
        <location evidence="6">Cell membrane</location>
        <topology evidence="6">Single-pass membrane protein</topology>
    </subcellularLocation>
</comment>
<dbReference type="InterPro" id="IPR007329">
    <property type="entry name" value="FMN-bd"/>
</dbReference>
<sequence>MRDMVKMGLILLLITSIAGLVLGVTNSLTEGIILERAMAGDIASMQVLLPNADSFEPVDHEEINSSTIIREAYAGFSNGELVGYNIKVSPNGYGGAVEIMVGIAATHELTGIEILEQTETPGLGTKITEEAYKNQFIGLPTDGSATVDTIAGATVSSEAVNIGVRAATTLYEDFLKN</sequence>
<feature type="domain" description="FMN-binding" evidence="7">
    <location>
        <begin position="92"/>
        <end position="171"/>
    </location>
</feature>
<keyword evidence="1 6" id="KW-0813">Transport</keyword>
<dbReference type="EC" id="7.-.-.-" evidence="6"/>
<evidence type="ECO:0000256" key="5">
    <source>
        <dbReference type="ARBA" id="ARBA00022982"/>
    </source>
</evidence>
<dbReference type="InterPro" id="IPR010209">
    <property type="entry name" value="Ion_transpt_RnfG/RsxG"/>
</dbReference>
<comment type="cofactor">
    <cofactor evidence="6">
        <name>FMN</name>
        <dbReference type="ChEBI" id="CHEBI:58210"/>
    </cofactor>
</comment>